<evidence type="ECO:0000259" key="3">
    <source>
        <dbReference type="Pfam" id="PF04127"/>
    </source>
</evidence>
<accession>A0ABW4S7X6</accession>
<feature type="region of interest" description="Disordered" evidence="1">
    <location>
        <begin position="415"/>
        <end position="435"/>
    </location>
</feature>
<dbReference type="Proteomes" id="UP001597353">
    <property type="component" value="Unassembled WGS sequence"/>
</dbReference>
<protein>
    <submittedName>
        <fullName evidence="4">Phosphopantothenoylcysteine decarboxylase</fullName>
    </submittedName>
</protein>
<evidence type="ECO:0000259" key="2">
    <source>
        <dbReference type="Pfam" id="PF02441"/>
    </source>
</evidence>
<organism evidence="4 5">
    <name type="scientific">Halodurantibacterium flavum</name>
    <dbReference type="NCBI Taxonomy" id="1382802"/>
    <lineage>
        <taxon>Bacteria</taxon>
        <taxon>Pseudomonadati</taxon>
        <taxon>Pseudomonadota</taxon>
        <taxon>Alphaproteobacteria</taxon>
        <taxon>Rhodobacterales</taxon>
        <taxon>Paracoccaceae</taxon>
        <taxon>Halodurantibacterium</taxon>
    </lineage>
</organism>
<dbReference type="PANTHER" id="PTHR14359">
    <property type="entry name" value="HOMO-OLIGOMERIC FLAVIN CONTAINING CYS DECARBOXYLASE FAMILY"/>
    <property type="match status" value="1"/>
</dbReference>
<evidence type="ECO:0000256" key="1">
    <source>
        <dbReference type="SAM" id="MobiDB-lite"/>
    </source>
</evidence>
<dbReference type="InterPro" id="IPR007085">
    <property type="entry name" value="DNA/pantothenate-metab_flavo_C"/>
</dbReference>
<proteinExistence type="predicted"/>
<feature type="domain" description="DNA/pantothenate metabolism flavoprotein C-terminal" evidence="3">
    <location>
        <begin position="205"/>
        <end position="407"/>
    </location>
</feature>
<dbReference type="SUPFAM" id="SSF52507">
    <property type="entry name" value="Homo-oligomeric flavin-containing Cys decarboxylases, HFCD"/>
    <property type="match status" value="1"/>
</dbReference>
<comment type="caution">
    <text evidence="4">The sequence shown here is derived from an EMBL/GenBank/DDBJ whole genome shotgun (WGS) entry which is preliminary data.</text>
</comment>
<dbReference type="InterPro" id="IPR035929">
    <property type="entry name" value="CoaB-like_sf"/>
</dbReference>
<dbReference type="Gene3D" id="3.40.50.10300">
    <property type="entry name" value="CoaB-like"/>
    <property type="match status" value="1"/>
</dbReference>
<dbReference type="RefSeq" id="WP_390263515.1">
    <property type="nucleotide sequence ID" value="NZ_JBHUGH010000012.1"/>
</dbReference>
<sequence>MTTFDWDFSTPTPSPMGDHDVPTASDRLKGRRVALLVTGGIAAMKTPELARGLRRNGAEVVAFCSDEALRYVAAEALEWATCNPVVTALTWKAEHLSDSAPFDAYLVAPATHNTIAKMAHGIGDTVVTSALVSALGRMEQGRCKVIVAPTMHGTMHNAQLVDNARRLAAQGVVFAAPRDAYGKHNMPDTEFLCVCVGRALSTSPLRGRRILVTAGPTPVPIDGVRRIVNRFRGRLGAEIAAELAWRGADAELLLGDGAWRPAAWVPTTIARTYDDYRRLVLERVETGLFAGVFSAGVADYRPASAVDGKIASGQAQLALNLVPTEKVIDLACAADPDMHCVGFKYLEKVTEEELIRVARGRLDRAGLIVATRGEDTRGTEQRALFVREGGVVAVDGKRAIAAALADHLEGLTARETAQDSPDRGTNVLSLGGVRE</sequence>
<dbReference type="InterPro" id="IPR036551">
    <property type="entry name" value="Flavin_trans-like"/>
</dbReference>
<dbReference type="SUPFAM" id="SSF102645">
    <property type="entry name" value="CoaB-like"/>
    <property type="match status" value="1"/>
</dbReference>
<feature type="region of interest" description="Disordered" evidence="1">
    <location>
        <begin position="1"/>
        <end position="24"/>
    </location>
</feature>
<dbReference type="Gene3D" id="3.40.50.1950">
    <property type="entry name" value="Flavin prenyltransferase-like"/>
    <property type="match status" value="1"/>
</dbReference>
<dbReference type="Pfam" id="PF04127">
    <property type="entry name" value="DFP"/>
    <property type="match status" value="1"/>
</dbReference>
<evidence type="ECO:0000313" key="4">
    <source>
        <dbReference type="EMBL" id="MFD1913524.1"/>
    </source>
</evidence>
<keyword evidence="5" id="KW-1185">Reference proteome</keyword>
<dbReference type="InterPro" id="IPR003382">
    <property type="entry name" value="Flavoprotein"/>
</dbReference>
<dbReference type="EMBL" id="JBHUGH010000012">
    <property type="protein sequence ID" value="MFD1913524.1"/>
    <property type="molecule type" value="Genomic_DNA"/>
</dbReference>
<evidence type="ECO:0000313" key="5">
    <source>
        <dbReference type="Proteomes" id="UP001597353"/>
    </source>
</evidence>
<gene>
    <name evidence="4" type="ORF">ACFSGJ_15025</name>
</gene>
<dbReference type="Pfam" id="PF02441">
    <property type="entry name" value="Flavoprotein"/>
    <property type="match status" value="1"/>
</dbReference>
<feature type="domain" description="Flavoprotein" evidence="2">
    <location>
        <begin position="32"/>
        <end position="168"/>
    </location>
</feature>
<dbReference type="PANTHER" id="PTHR14359:SF6">
    <property type="entry name" value="PHOSPHOPANTOTHENOYLCYSTEINE DECARBOXYLASE"/>
    <property type="match status" value="1"/>
</dbReference>
<name>A0ABW4S7X6_9RHOB</name>
<reference evidence="5" key="1">
    <citation type="journal article" date="2019" name="Int. J. Syst. Evol. Microbiol.">
        <title>The Global Catalogue of Microorganisms (GCM) 10K type strain sequencing project: providing services to taxonomists for standard genome sequencing and annotation.</title>
        <authorList>
            <consortium name="The Broad Institute Genomics Platform"/>
            <consortium name="The Broad Institute Genome Sequencing Center for Infectious Disease"/>
            <person name="Wu L."/>
            <person name="Ma J."/>
        </authorList>
    </citation>
    <scope>NUCLEOTIDE SEQUENCE [LARGE SCALE GENOMIC DNA]</scope>
    <source>
        <strain evidence="5">CGMCC 4.7242</strain>
    </source>
</reference>